<comment type="caution">
    <text evidence="1">The sequence shown here is derived from an EMBL/GenBank/DDBJ whole genome shotgun (WGS) entry which is preliminary data.</text>
</comment>
<protein>
    <submittedName>
        <fullName evidence="1">Uncharacterized protein</fullName>
    </submittedName>
</protein>
<dbReference type="Proteomes" id="UP001183619">
    <property type="component" value="Unassembled WGS sequence"/>
</dbReference>
<evidence type="ECO:0000313" key="1">
    <source>
        <dbReference type="EMBL" id="MDR7354193.1"/>
    </source>
</evidence>
<dbReference type="EMBL" id="JAVDYF010000001">
    <property type="protein sequence ID" value="MDR7354193.1"/>
    <property type="molecule type" value="Genomic_DNA"/>
</dbReference>
<sequence length="30" mass="3241">MVLFGECDEWRFGGADVGYGIRGVHAPTLS</sequence>
<evidence type="ECO:0000313" key="2">
    <source>
        <dbReference type="Proteomes" id="UP001183619"/>
    </source>
</evidence>
<proteinExistence type="predicted"/>
<gene>
    <name evidence="1" type="ORF">J2S37_000731</name>
</gene>
<keyword evidence="2" id="KW-1185">Reference proteome</keyword>
<accession>A0ABU2B8T5</accession>
<reference evidence="1 2" key="1">
    <citation type="submission" date="2023-07" db="EMBL/GenBank/DDBJ databases">
        <title>Sequencing the genomes of 1000 actinobacteria strains.</title>
        <authorList>
            <person name="Klenk H.-P."/>
        </authorList>
    </citation>
    <scope>NUCLEOTIDE SEQUENCE [LARGE SCALE GENOMIC DNA]</scope>
    <source>
        <strain evidence="1 2">DSM 44508</strain>
    </source>
</reference>
<organism evidence="1 2">
    <name type="scientific">Corynebacterium felinum</name>
    <dbReference type="NCBI Taxonomy" id="131318"/>
    <lineage>
        <taxon>Bacteria</taxon>
        <taxon>Bacillati</taxon>
        <taxon>Actinomycetota</taxon>
        <taxon>Actinomycetes</taxon>
        <taxon>Mycobacteriales</taxon>
        <taxon>Corynebacteriaceae</taxon>
        <taxon>Corynebacterium</taxon>
    </lineage>
</organism>
<name>A0ABU2B8T5_9CORY</name>